<dbReference type="GO" id="GO:0030246">
    <property type="term" value="F:carbohydrate binding"/>
    <property type="evidence" value="ECO:0007669"/>
    <property type="project" value="InterPro"/>
</dbReference>
<dbReference type="Pfam" id="PF07971">
    <property type="entry name" value="Glyco_hydro_92"/>
    <property type="match status" value="1"/>
</dbReference>
<evidence type="ECO:0008006" key="7">
    <source>
        <dbReference type="Google" id="ProtNLM"/>
    </source>
</evidence>
<dbReference type="GO" id="GO:0000224">
    <property type="term" value="F:peptide-N4-(N-acetyl-beta-glucosaminyl)asparagine amidase activity"/>
    <property type="evidence" value="ECO:0007669"/>
    <property type="project" value="TreeGrafter"/>
</dbReference>
<reference evidence="5" key="1">
    <citation type="journal article" date="2014" name="Int. J. Syst. Evol. Microbiol.">
        <title>Complete genome sequence of Corynebacterium casei LMG S-19264T (=DSM 44701T), isolated from a smear-ripened cheese.</title>
        <authorList>
            <consortium name="US DOE Joint Genome Institute (JGI-PGF)"/>
            <person name="Walter F."/>
            <person name="Albersmeier A."/>
            <person name="Kalinowski J."/>
            <person name="Ruckert C."/>
        </authorList>
    </citation>
    <scope>NUCLEOTIDE SEQUENCE</scope>
    <source>
        <strain evidence="5">CGMCC 1.12997</strain>
    </source>
</reference>
<dbReference type="EMBL" id="BMGT01000002">
    <property type="protein sequence ID" value="GGG71165.1"/>
    <property type="molecule type" value="Genomic_DNA"/>
</dbReference>
<protein>
    <recommendedName>
        <fullName evidence="7">Alpha-1,2-mannosidase</fullName>
    </recommendedName>
</protein>
<evidence type="ECO:0000313" key="6">
    <source>
        <dbReference type="Proteomes" id="UP000647241"/>
    </source>
</evidence>
<keyword evidence="2" id="KW-0812">Transmembrane</keyword>
<dbReference type="Gene3D" id="1.20.1050.60">
    <property type="entry name" value="alpha-1,2-mannosidase"/>
    <property type="match status" value="1"/>
</dbReference>
<dbReference type="InterPro" id="IPR050883">
    <property type="entry name" value="PNGase"/>
</dbReference>
<dbReference type="SUPFAM" id="SSF48208">
    <property type="entry name" value="Six-hairpin glycosidases"/>
    <property type="match status" value="1"/>
</dbReference>
<name>A0A917M2P0_9BACT</name>
<dbReference type="Gene3D" id="2.70.98.10">
    <property type="match status" value="1"/>
</dbReference>
<dbReference type="RefSeq" id="WP_188553278.1">
    <property type="nucleotide sequence ID" value="NZ_BMGT01000002.1"/>
</dbReference>
<dbReference type="Gene3D" id="3.30.2080.10">
    <property type="entry name" value="GH92 mannosidase domain"/>
    <property type="match status" value="1"/>
</dbReference>
<dbReference type="InterPro" id="IPR005887">
    <property type="entry name" value="GH92_a_mannosidase_put"/>
</dbReference>
<dbReference type="Proteomes" id="UP000647241">
    <property type="component" value="Unassembled WGS sequence"/>
</dbReference>
<keyword evidence="6" id="KW-1185">Reference proteome</keyword>
<dbReference type="Gene3D" id="1.20.1610.10">
    <property type="entry name" value="alpha-1,2-mannosidases domains"/>
    <property type="match status" value="1"/>
</dbReference>
<feature type="region of interest" description="Disordered" evidence="1">
    <location>
        <begin position="767"/>
        <end position="797"/>
    </location>
</feature>
<evidence type="ECO:0000256" key="2">
    <source>
        <dbReference type="SAM" id="Phobius"/>
    </source>
</evidence>
<keyword evidence="2" id="KW-1133">Transmembrane helix</keyword>
<dbReference type="PANTHER" id="PTHR12143:SF38">
    <property type="entry name" value="ALPHA-1,2-MANNOSIDASE FAMILY PROTEIN (AFU_ORTHOLOGUE AFUA_5G10520)"/>
    <property type="match status" value="1"/>
</dbReference>
<feature type="domain" description="Glycosyl hydrolase family 92 N-terminal" evidence="4">
    <location>
        <begin position="66"/>
        <end position="307"/>
    </location>
</feature>
<proteinExistence type="predicted"/>
<dbReference type="InterPro" id="IPR014718">
    <property type="entry name" value="GH-type_carb-bd"/>
</dbReference>
<dbReference type="FunFam" id="3.30.2080.10:FF:000001">
    <property type="entry name" value="Alpha-1,2-mannosidase subfamily"/>
    <property type="match status" value="1"/>
</dbReference>
<dbReference type="PANTHER" id="PTHR12143">
    <property type="entry name" value="PEPTIDE N-GLYCANASE PNGASE -RELATED"/>
    <property type="match status" value="1"/>
</dbReference>
<dbReference type="GO" id="GO:0006516">
    <property type="term" value="P:glycoprotein catabolic process"/>
    <property type="evidence" value="ECO:0007669"/>
    <property type="project" value="TreeGrafter"/>
</dbReference>
<evidence type="ECO:0000259" key="3">
    <source>
        <dbReference type="Pfam" id="PF07971"/>
    </source>
</evidence>
<dbReference type="FunFam" id="1.20.1050.60:FF:000002">
    <property type="entry name" value="Glycosyl hydrolase family 92"/>
    <property type="match status" value="1"/>
</dbReference>
<dbReference type="Pfam" id="PF17678">
    <property type="entry name" value="Glyco_hydro_92N"/>
    <property type="match status" value="1"/>
</dbReference>
<dbReference type="InterPro" id="IPR008928">
    <property type="entry name" value="6-hairpin_glycosidase_sf"/>
</dbReference>
<feature type="domain" description="Glycosyl hydrolase family 92" evidence="3">
    <location>
        <begin position="313"/>
        <end position="764"/>
    </location>
</feature>
<evidence type="ECO:0000259" key="4">
    <source>
        <dbReference type="Pfam" id="PF17678"/>
    </source>
</evidence>
<reference evidence="5" key="2">
    <citation type="submission" date="2020-09" db="EMBL/GenBank/DDBJ databases">
        <authorList>
            <person name="Sun Q."/>
            <person name="Zhou Y."/>
        </authorList>
    </citation>
    <scope>NUCLEOTIDE SEQUENCE</scope>
    <source>
        <strain evidence="5">CGMCC 1.12997</strain>
    </source>
</reference>
<comment type="caution">
    <text evidence="5">The sequence shown here is derived from an EMBL/GenBank/DDBJ whole genome shotgun (WGS) entry which is preliminary data.</text>
</comment>
<dbReference type="InterPro" id="IPR041371">
    <property type="entry name" value="GH92_N"/>
</dbReference>
<dbReference type="NCBIfam" id="TIGR01180">
    <property type="entry name" value="aman2_put"/>
    <property type="match status" value="1"/>
</dbReference>
<dbReference type="AlphaFoldDB" id="A0A917M2P0"/>
<organism evidence="5 6">
    <name type="scientific">Edaphobacter dinghuensis</name>
    <dbReference type="NCBI Taxonomy" id="1560005"/>
    <lineage>
        <taxon>Bacteria</taxon>
        <taxon>Pseudomonadati</taxon>
        <taxon>Acidobacteriota</taxon>
        <taxon>Terriglobia</taxon>
        <taxon>Terriglobales</taxon>
        <taxon>Acidobacteriaceae</taxon>
        <taxon>Edaphobacter</taxon>
    </lineage>
</organism>
<gene>
    <name evidence="5" type="ORF">GCM10011585_11710</name>
</gene>
<accession>A0A917M2P0</accession>
<dbReference type="GO" id="GO:0005975">
    <property type="term" value="P:carbohydrate metabolic process"/>
    <property type="evidence" value="ECO:0007669"/>
    <property type="project" value="InterPro"/>
</dbReference>
<evidence type="ECO:0000313" key="5">
    <source>
        <dbReference type="EMBL" id="GGG71165.1"/>
    </source>
</evidence>
<feature type="transmembrane region" description="Helical" evidence="2">
    <location>
        <begin position="27"/>
        <end position="50"/>
    </location>
</feature>
<dbReference type="InterPro" id="IPR012939">
    <property type="entry name" value="Glyco_hydro_92"/>
</dbReference>
<keyword evidence="2" id="KW-0472">Membrane</keyword>
<evidence type="ECO:0000256" key="1">
    <source>
        <dbReference type="SAM" id="MobiDB-lite"/>
    </source>
</evidence>
<sequence>MTDNFIFGRRPVCDHCQPPFVDRRGVLIRYASGLVTLACITLVTMGQFAWAQKASAKTVRDYTSNVDPFIGVDWGGNTFVGAAIPYGLVKVGPDMESFDGRRSGFGYSSSGVILGFSQLHLSGAQGKYGNILVAPATGPLNLDDIKTPRINEVNQVGYYAADLTRYHVKVELTSSRRVGFHRYTFPASQQSHLTINVAHALGLGTTWQAQKFLGAEVHVISDHEIQGVARFSGGWNRGGEYRVYYYVVLDTPARAVRTWTGTILSDAGDAVVGDKTPADTPITTPIGATFNFSTKANQVIQAKVGISFISAEQAKQNVEHEIPAWNFAAVHAASKALWNTELAKLNLSGETDSQRRQLYTAMYHIMLMPTDRTGENPDWKSSEPYYDDYYCIWDTFRTSSPLLTLISPDRQRDIIRSLIDIYRHTGYMPDARSGNDNGRTQGGSNANVVIADAYVKGLKGIDYPTAFDAMIHDAEVPPANPQKEGRGGLRDYNEKGYITLADERSGSRTAEYSYDDFAISEVACGLGKPKEAALYASRAHNFEHLWDKNMTVEGFNGFMRPRNPDGSWAAPYLVVRGTWPDFFYEGDIWTYSIYAPQDMRRLIAMTGGNEAFVRRLDWTFLHDHFDVTNEPGFLLPVLYNYAGRPDRTADIVHMILEKDFTDSRGGIPGNDDSGAMSSWLIFSTLGISPVAGQDVYLISTPSIPEASLSLGNGKKLRIVAKNLDPNGLNRYVQSATINGVDLPYAWFRHSQIKDGATLVLTMGPAPSNWGKATPPPSMSDAGFSTCADLQPHNDATK</sequence>
<dbReference type="GO" id="GO:0005829">
    <property type="term" value="C:cytosol"/>
    <property type="evidence" value="ECO:0007669"/>
    <property type="project" value="TreeGrafter"/>
</dbReference>